<comment type="caution">
    <text evidence="4">The sequence shown here is derived from an EMBL/GenBank/DDBJ whole genome shotgun (WGS) entry which is preliminary data.</text>
</comment>
<dbReference type="CDD" id="cd05380">
    <property type="entry name" value="CAP_euk"/>
    <property type="match status" value="1"/>
</dbReference>
<sequence>MNSAVCFALALLLPVALAQNCPNPKMKAATRKAMVERNNELRSQNAFGKALDGCTRRRNTPSAKNMYAMEYDCELERIAQAWADRCQFQHSPKNSRNAGENVYMSYRPSRTTHPCSAARTRGGTNLRRSASAV</sequence>
<keyword evidence="5" id="KW-1185">Reference proteome</keyword>
<organism evidence="4 5">
    <name type="scientific">Steinernema carpocapsae</name>
    <name type="common">Entomopathogenic nematode</name>
    <dbReference type="NCBI Taxonomy" id="34508"/>
    <lineage>
        <taxon>Eukaryota</taxon>
        <taxon>Metazoa</taxon>
        <taxon>Ecdysozoa</taxon>
        <taxon>Nematoda</taxon>
        <taxon>Chromadorea</taxon>
        <taxon>Rhabditida</taxon>
        <taxon>Tylenchina</taxon>
        <taxon>Panagrolaimomorpha</taxon>
        <taxon>Strongyloidoidea</taxon>
        <taxon>Steinernematidae</taxon>
        <taxon>Steinernema</taxon>
    </lineage>
</organism>
<accession>A0A4U5NXZ5</accession>
<dbReference type="InterPro" id="IPR035940">
    <property type="entry name" value="CAP_sf"/>
</dbReference>
<feature type="signal peptide" evidence="2">
    <location>
        <begin position="1"/>
        <end position="18"/>
    </location>
</feature>
<reference evidence="4 5" key="2">
    <citation type="journal article" date="2019" name="G3 (Bethesda)">
        <title>Hybrid Assembly of the Genome of the Entomopathogenic Nematode Steinernema carpocapsae Identifies the X-Chromosome.</title>
        <authorList>
            <person name="Serra L."/>
            <person name="Macchietto M."/>
            <person name="Macias-Munoz A."/>
            <person name="McGill C.J."/>
            <person name="Rodriguez I.M."/>
            <person name="Rodriguez B."/>
            <person name="Murad R."/>
            <person name="Mortazavi A."/>
        </authorList>
    </citation>
    <scope>NUCLEOTIDE SEQUENCE [LARGE SCALE GENOMIC DNA]</scope>
    <source>
        <strain evidence="4 5">ALL</strain>
    </source>
</reference>
<feature type="compositionally biased region" description="Polar residues" evidence="1">
    <location>
        <begin position="122"/>
        <end position="133"/>
    </location>
</feature>
<gene>
    <name evidence="4" type="ORF">L596_012729</name>
</gene>
<evidence type="ECO:0000313" key="5">
    <source>
        <dbReference type="Proteomes" id="UP000298663"/>
    </source>
</evidence>
<evidence type="ECO:0000259" key="3">
    <source>
        <dbReference type="SMART" id="SM00198"/>
    </source>
</evidence>
<dbReference type="Pfam" id="PF00188">
    <property type="entry name" value="CAP"/>
    <property type="match status" value="1"/>
</dbReference>
<dbReference type="SMART" id="SM00198">
    <property type="entry name" value="SCP"/>
    <property type="match status" value="1"/>
</dbReference>
<dbReference type="InterPro" id="IPR014044">
    <property type="entry name" value="CAP_dom"/>
</dbReference>
<dbReference type="STRING" id="34508.A0A4U5NXZ5"/>
<feature type="chain" id="PRO_5020330426" description="SCP domain-containing protein" evidence="2">
    <location>
        <begin position="19"/>
        <end position="133"/>
    </location>
</feature>
<dbReference type="EMBL" id="AZBU02000003">
    <property type="protein sequence ID" value="TKR88497.1"/>
    <property type="molecule type" value="Genomic_DNA"/>
</dbReference>
<dbReference type="Proteomes" id="UP000298663">
    <property type="component" value="Unassembled WGS sequence"/>
</dbReference>
<feature type="domain" description="SCP" evidence="3">
    <location>
        <begin position="29"/>
        <end position="128"/>
    </location>
</feature>
<proteinExistence type="predicted"/>
<evidence type="ECO:0000256" key="1">
    <source>
        <dbReference type="SAM" id="MobiDB-lite"/>
    </source>
</evidence>
<name>A0A4U5NXZ5_STECR</name>
<reference evidence="4 5" key="1">
    <citation type="journal article" date="2015" name="Genome Biol.">
        <title>Comparative genomics of Steinernema reveals deeply conserved gene regulatory networks.</title>
        <authorList>
            <person name="Dillman A.R."/>
            <person name="Macchietto M."/>
            <person name="Porter C.F."/>
            <person name="Rogers A."/>
            <person name="Williams B."/>
            <person name="Antoshechkin I."/>
            <person name="Lee M.M."/>
            <person name="Goodwin Z."/>
            <person name="Lu X."/>
            <person name="Lewis E.E."/>
            <person name="Goodrich-Blair H."/>
            <person name="Stock S.P."/>
            <person name="Adams B.J."/>
            <person name="Sternberg P.W."/>
            <person name="Mortazavi A."/>
        </authorList>
    </citation>
    <scope>NUCLEOTIDE SEQUENCE [LARGE SCALE GENOMIC DNA]</scope>
    <source>
        <strain evidence="4 5">ALL</strain>
    </source>
</reference>
<evidence type="ECO:0000313" key="4">
    <source>
        <dbReference type="EMBL" id="TKR88497.1"/>
    </source>
</evidence>
<protein>
    <recommendedName>
        <fullName evidence="3">SCP domain-containing protein</fullName>
    </recommendedName>
</protein>
<dbReference type="OrthoDB" id="5874910at2759"/>
<evidence type="ECO:0000256" key="2">
    <source>
        <dbReference type="SAM" id="SignalP"/>
    </source>
</evidence>
<keyword evidence="2" id="KW-0732">Signal</keyword>
<feature type="region of interest" description="Disordered" evidence="1">
    <location>
        <begin position="106"/>
        <end position="133"/>
    </location>
</feature>
<dbReference type="AlphaFoldDB" id="A0A4U5NXZ5"/>
<dbReference type="Gene3D" id="3.40.33.10">
    <property type="entry name" value="CAP"/>
    <property type="match status" value="1"/>
</dbReference>
<dbReference type="SUPFAM" id="SSF55797">
    <property type="entry name" value="PR-1-like"/>
    <property type="match status" value="1"/>
</dbReference>